<dbReference type="Proteomes" id="UP000663852">
    <property type="component" value="Unassembled WGS sequence"/>
</dbReference>
<dbReference type="AlphaFoldDB" id="A0A815E7A8"/>
<evidence type="ECO:0000313" key="2">
    <source>
        <dbReference type="EMBL" id="CAF1530299.1"/>
    </source>
</evidence>
<evidence type="ECO:0000313" key="1">
    <source>
        <dbReference type="EMBL" id="CAF1310863.1"/>
    </source>
</evidence>
<keyword evidence="3" id="KW-1185">Reference proteome</keyword>
<dbReference type="Proteomes" id="UP000663828">
    <property type="component" value="Unassembled WGS sequence"/>
</dbReference>
<reference evidence="1" key="1">
    <citation type="submission" date="2021-02" db="EMBL/GenBank/DDBJ databases">
        <authorList>
            <person name="Nowell W R."/>
        </authorList>
    </citation>
    <scope>NUCLEOTIDE SEQUENCE</scope>
</reference>
<evidence type="ECO:0000313" key="4">
    <source>
        <dbReference type="Proteomes" id="UP000663852"/>
    </source>
</evidence>
<comment type="caution">
    <text evidence="1">The sequence shown here is derived from an EMBL/GenBank/DDBJ whole genome shotgun (WGS) entry which is preliminary data.</text>
</comment>
<dbReference type="OrthoDB" id="9983023at2759"/>
<organism evidence="1 4">
    <name type="scientific">Adineta ricciae</name>
    <name type="common">Rotifer</name>
    <dbReference type="NCBI Taxonomy" id="249248"/>
    <lineage>
        <taxon>Eukaryota</taxon>
        <taxon>Metazoa</taxon>
        <taxon>Spiralia</taxon>
        <taxon>Gnathifera</taxon>
        <taxon>Rotifera</taxon>
        <taxon>Eurotatoria</taxon>
        <taxon>Bdelloidea</taxon>
        <taxon>Adinetida</taxon>
        <taxon>Adinetidae</taxon>
        <taxon>Adineta</taxon>
    </lineage>
</organism>
<dbReference type="EMBL" id="CAJNOR010004841">
    <property type="protein sequence ID" value="CAF1530299.1"/>
    <property type="molecule type" value="Genomic_DNA"/>
</dbReference>
<protein>
    <submittedName>
        <fullName evidence="1">Uncharacterized protein</fullName>
    </submittedName>
</protein>
<evidence type="ECO:0000313" key="3">
    <source>
        <dbReference type="Proteomes" id="UP000663828"/>
    </source>
</evidence>
<name>A0A815E7A8_ADIRI</name>
<gene>
    <name evidence="1" type="ORF">EDS130_LOCUS31135</name>
    <name evidence="2" type="ORF">XAT740_LOCUS41414</name>
</gene>
<accession>A0A815E7A8</accession>
<sequence length="232" mass="27937">MSLFQLAHANELLDGEGWEYEIKYYFLRARDLHDAHVFVTLNGHEITPKFYPDAEYDLPEIYQIHAKQVAEERSLEEYERMNEECSQGEHFWHSIKEIDPQKYDGKVIEINADCGQVFQLSIQFDTPCKNELTDQNIYKYNQYHMEQKKNIYQLRAQNEEFILKFFLENLEKFDLDFQKLTVEPENMKTWKDFQEFSENQTKCLDNHHTHGEFIVLKLEKLNEPIKIIHCND</sequence>
<proteinExistence type="predicted"/>
<dbReference type="EMBL" id="CAJNOJ010000225">
    <property type="protein sequence ID" value="CAF1310863.1"/>
    <property type="molecule type" value="Genomic_DNA"/>
</dbReference>